<feature type="domain" description="DUF1549" evidence="3">
    <location>
        <begin position="43"/>
        <end position="228"/>
    </location>
</feature>
<name>A0A934RR77_9BACT</name>
<sequence>MKPSFLLGSLCALVLLPCQLVAQGLSSKPKIDDEFLQKSALMVDRHVANLYKAKKLAVPGVVDDATFLRRSFLVAAGRIPNLDEARAFLEIEDESKRDALVGYLMNSDGYRSHMTNWVLDILRAQESFDEGRVSSSPYLEYIHKSVAENKPWDEMAQDLLASKGSLWSEGNGAVGYFIRDKGMELDNLANTMRIFTGTRMECAQCHDDPFGEYERMDFYHLAAFVADQHEVNSGPWDQVWRQVRDAKEERSDFGRLVDWLGDNIHYPTLGGGGRGRIPLPSDYQYRDGDPGEMIGGKTPFGDRVRTSDRRDEGDARETFAEWISSPDNPRFNATIVNRMWHRVMGRGIWEPVDEFKDVEDTVSPALVKDLVRLMKDIQYDLKTFQHILLLTKTFQFEANPEAFDAGVPQSFNGRQLERMTAEQVWDSLVTLVKGNPDDLPKREFGNVVRYNDQSVLVGEMTMESLTADLLAIRSAEEYRSYVEDLLQKIKYKGGGEGKMASMEMMRGSTRPGPASGLARASELPSPAPNNHFLRQFGQSDRILLDSGTNEANMAQVLSIMNGHVESMVVSNSNAALYKALEAGSSDRDKVRYLYYAILGRSPSDEEMKLLMRDVIDGSQESYRNLASALLSTHEFLFVQ</sequence>
<feature type="chain" id="PRO_5037989289" evidence="2">
    <location>
        <begin position="23"/>
        <end position="639"/>
    </location>
</feature>
<accession>A0A934RR77</accession>
<dbReference type="Pfam" id="PF07583">
    <property type="entry name" value="PSCyt2"/>
    <property type="match status" value="1"/>
</dbReference>
<gene>
    <name evidence="5" type="ORF">JIN78_07845</name>
</gene>
<dbReference type="AlphaFoldDB" id="A0A934RR77"/>
<keyword evidence="6" id="KW-1185">Reference proteome</keyword>
<evidence type="ECO:0000256" key="2">
    <source>
        <dbReference type="SAM" id="SignalP"/>
    </source>
</evidence>
<protein>
    <submittedName>
        <fullName evidence="5">DUF1549 domain-containing protein</fullName>
    </submittedName>
</protein>
<evidence type="ECO:0000259" key="3">
    <source>
        <dbReference type="Pfam" id="PF07583"/>
    </source>
</evidence>
<feature type="domain" description="DUF1553" evidence="4">
    <location>
        <begin position="316"/>
        <end position="611"/>
    </location>
</feature>
<keyword evidence="2" id="KW-0732">Signal</keyword>
<dbReference type="RefSeq" id="WP_200391404.1">
    <property type="nucleotide sequence ID" value="NZ_JAENIO010000016.1"/>
</dbReference>
<evidence type="ECO:0000259" key="4">
    <source>
        <dbReference type="Pfam" id="PF07587"/>
    </source>
</evidence>
<dbReference type="EMBL" id="JAENIO010000016">
    <property type="protein sequence ID" value="MBK1833968.1"/>
    <property type="molecule type" value="Genomic_DNA"/>
</dbReference>
<feature type="signal peptide" evidence="2">
    <location>
        <begin position="1"/>
        <end position="22"/>
    </location>
</feature>
<reference evidence="5" key="1">
    <citation type="submission" date="2021-01" db="EMBL/GenBank/DDBJ databases">
        <title>Modified the classification status of verrucomicrobia.</title>
        <authorList>
            <person name="Feng X."/>
        </authorList>
    </citation>
    <scope>NUCLEOTIDE SEQUENCE</scope>
    <source>
        <strain evidence="5">KCTC 12986</strain>
    </source>
</reference>
<organism evidence="5 6">
    <name type="scientific">Roseibacillus ishigakijimensis</name>
    <dbReference type="NCBI Taxonomy" id="454146"/>
    <lineage>
        <taxon>Bacteria</taxon>
        <taxon>Pseudomonadati</taxon>
        <taxon>Verrucomicrobiota</taxon>
        <taxon>Verrucomicrobiia</taxon>
        <taxon>Verrucomicrobiales</taxon>
        <taxon>Verrucomicrobiaceae</taxon>
        <taxon>Roseibacillus</taxon>
    </lineage>
</organism>
<dbReference type="Pfam" id="PF07587">
    <property type="entry name" value="PSD1"/>
    <property type="match status" value="1"/>
</dbReference>
<feature type="region of interest" description="Disordered" evidence="1">
    <location>
        <begin position="506"/>
        <end position="525"/>
    </location>
</feature>
<dbReference type="PANTHER" id="PTHR35889">
    <property type="entry name" value="CYCLOINULO-OLIGOSACCHARIDE FRUCTANOTRANSFERASE-RELATED"/>
    <property type="match status" value="1"/>
</dbReference>
<comment type="caution">
    <text evidence="5">The sequence shown here is derived from an EMBL/GenBank/DDBJ whole genome shotgun (WGS) entry which is preliminary data.</text>
</comment>
<proteinExistence type="predicted"/>
<dbReference type="Proteomes" id="UP000604083">
    <property type="component" value="Unassembled WGS sequence"/>
</dbReference>
<dbReference type="InterPro" id="IPR022655">
    <property type="entry name" value="DUF1553"/>
</dbReference>
<dbReference type="PANTHER" id="PTHR35889:SF3">
    <property type="entry name" value="F-BOX DOMAIN-CONTAINING PROTEIN"/>
    <property type="match status" value="1"/>
</dbReference>
<evidence type="ECO:0000313" key="6">
    <source>
        <dbReference type="Proteomes" id="UP000604083"/>
    </source>
</evidence>
<evidence type="ECO:0000256" key="1">
    <source>
        <dbReference type="SAM" id="MobiDB-lite"/>
    </source>
</evidence>
<evidence type="ECO:0000313" key="5">
    <source>
        <dbReference type="EMBL" id="MBK1833968.1"/>
    </source>
</evidence>
<dbReference type="InterPro" id="IPR011444">
    <property type="entry name" value="DUF1549"/>
</dbReference>